<accession>A0A6H5IXJ7</accession>
<dbReference type="EMBL" id="CADCXV010000975">
    <property type="protein sequence ID" value="CAB0039660.1"/>
    <property type="molecule type" value="Genomic_DNA"/>
</dbReference>
<reference evidence="1 2" key="1">
    <citation type="submission" date="2020-02" db="EMBL/GenBank/DDBJ databases">
        <authorList>
            <person name="Ferguson B K."/>
        </authorList>
    </citation>
    <scope>NUCLEOTIDE SEQUENCE [LARGE SCALE GENOMIC DNA]</scope>
</reference>
<protein>
    <submittedName>
        <fullName evidence="1">Uncharacterized protein</fullName>
    </submittedName>
</protein>
<dbReference type="Proteomes" id="UP000479190">
    <property type="component" value="Unassembled WGS sequence"/>
</dbReference>
<proteinExistence type="predicted"/>
<evidence type="ECO:0000313" key="2">
    <source>
        <dbReference type="Proteomes" id="UP000479190"/>
    </source>
</evidence>
<organism evidence="1 2">
    <name type="scientific">Trichogramma brassicae</name>
    <dbReference type="NCBI Taxonomy" id="86971"/>
    <lineage>
        <taxon>Eukaryota</taxon>
        <taxon>Metazoa</taxon>
        <taxon>Ecdysozoa</taxon>
        <taxon>Arthropoda</taxon>
        <taxon>Hexapoda</taxon>
        <taxon>Insecta</taxon>
        <taxon>Pterygota</taxon>
        <taxon>Neoptera</taxon>
        <taxon>Endopterygota</taxon>
        <taxon>Hymenoptera</taxon>
        <taxon>Apocrita</taxon>
        <taxon>Proctotrupomorpha</taxon>
        <taxon>Chalcidoidea</taxon>
        <taxon>Trichogrammatidae</taxon>
        <taxon>Trichogramma</taxon>
    </lineage>
</organism>
<name>A0A6H5IXJ7_9HYME</name>
<dbReference type="AlphaFoldDB" id="A0A6H5IXJ7"/>
<evidence type="ECO:0000313" key="1">
    <source>
        <dbReference type="EMBL" id="CAB0039660.1"/>
    </source>
</evidence>
<gene>
    <name evidence="1" type="ORF">TBRA_LOCUS11399</name>
</gene>
<keyword evidence="2" id="KW-1185">Reference proteome</keyword>
<sequence length="150" mass="17108">MKSAREPPNYSWNARTRVRERGVINPCANELLLLLLRLFYLGRSSSAAPEIFKRRTAADGCAKIYLVFSLESRELTNKRAAISTVTVHSSGGAKKLESLEALVLVHRLRLRRVALFSPSLLGLHRRRRERTRKKRRSLPDANAVLFKKDV</sequence>